<accession>A0A0G0FMP3</accession>
<gene>
    <name evidence="2" type="ORF">UR93_C0010G0011</name>
</gene>
<feature type="compositionally biased region" description="Pro residues" evidence="1">
    <location>
        <begin position="53"/>
        <end position="65"/>
    </location>
</feature>
<evidence type="ECO:0000313" key="3">
    <source>
        <dbReference type="Proteomes" id="UP000034316"/>
    </source>
</evidence>
<protein>
    <submittedName>
        <fullName evidence="2">Uncharacterized protein</fullName>
    </submittedName>
</protein>
<evidence type="ECO:0000313" key="2">
    <source>
        <dbReference type="EMBL" id="KKP88690.1"/>
    </source>
</evidence>
<comment type="caution">
    <text evidence="2">The sequence shown here is derived from an EMBL/GenBank/DDBJ whole genome shotgun (WGS) entry which is preliminary data.</text>
</comment>
<sequence length="65" mass="6904">MKKNIVLIVLVVVLIIAGVYAFIANQQSADVNDVDKITDTPIVVPAVENPDSNLPPSPPPTPDVK</sequence>
<evidence type="ECO:0000256" key="1">
    <source>
        <dbReference type="SAM" id="MobiDB-lite"/>
    </source>
</evidence>
<organism evidence="2 3">
    <name type="scientific">Berkelbacteria bacterium GW2011_GWA2_35_9</name>
    <dbReference type="NCBI Taxonomy" id="1618333"/>
    <lineage>
        <taxon>Bacteria</taxon>
        <taxon>Candidatus Berkelbacteria</taxon>
    </lineage>
</organism>
<name>A0A0G0FMP3_9BACT</name>
<proteinExistence type="predicted"/>
<dbReference type="EMBL" id="LBRB01000010">
    <property type="protein sequence ID" value="KKP88690.1"/>
    <property type="molecule type" value="Genomic_DNA"/>
</dbReference>
<dbReference type="AlphaFoldDB" id="A0A0G0FMP3"/>
<dbReference type="Proteomes" id="UP000034316">
    <property type="component" value="Unassembled WGS sequence"/>
</dbReference>
<feature type="region of interest" description="Disordered" evidence="1">
    <location>
        <begin position="46"/>
        <end position="65"/>
    </location>
</feature>
<dbReference type="STRING" id="1618333.UR93_C0010G0011"/>
<reference evidence="2 3" key="1">
    <citation type="journal article" date="2015" name="Nature">
        <title>rRNA introns, odd ribosomes, and small enigmatic genomes across a large radiation of phyla.</title>
        <authorList>
            <person name="Brown C.T."/>
            <person name="Hug L.A."/>
            <person name="Thomas B.C."/>
            <person name="Sharon I."/>
            <person name="Castelle C.J."/>
            <person name="Singh A."/>
            <person name="Wilkins M.J."/>
            <person name="Williams K.H."/>
            <person name="Banfield J.F."/>
        </authorList>
    </citation>
    <scope>NUCLEOTIDE SEQUENCE [LARGE SCALE GENOMIC DNA]</scope>
</reference>